<evidence type="ECO:0000256" key="8">
    <source>
        <dbReference type="SAM" id="MobiDB-lite"/>
    </source>
</evidence>
<evidence type="ECO:0000256" key="5">
    <source>
        <dbReference type="ARBA" id="ARBA00023054"/>
    </source>
</evidence>
<feature type="region of interest" description="Disordered" evidence="8">
    <location>
        <begin position="1176"/>
        <end position="1196"/>
    </location>
</feature>
<proteinExistence type="predicted"/>
<keyword evidence="3" id="KW-0493">Microtubule</keyword>
<dbReference type="InterPro" id="IPR000938">
    <property type="entry name" value="CAP-Gly_domain"/>
</dbReference>
<feature type="coiled-coil region" evidence="7">
    <location>
        <begin position="651"/>
        <end position="717"/>
    </location>
</feature>
<feature type="coiled-coil region" evidence="7">
    <location>
        <begin position="399"/>
        <end position="503"/>
    </location>
</feature>
<dbReference type="GO" id="GO:0005874">
    <property type="term" value="C:microtubule"/>
    <property type="evidence" value="ECO:0007669"/>
    <property type="project" value="UniProtKB-KW"/>
</dbReference>
<keyword evidence="4" id="KW-0677">Repeat</keyword>
<evidence type="ECO:0000313" key="11">
    <source>
        <dbReference type="WBParaSite" id="MBELARI_LOCUS16774.1"/>
    </source>
</evidence>
<dbReference type="PANTHER" id="PTHR18916">
    <property type="entry name" value="DYNACTIN 1-RELATED MICROTUBULE-BINDING"/>
    <property type="match status" value="1"/>
</dbReference>
<name>A0AAF3ERX9_9BILA</name>
<dbReference type="SMART" id="SM01052">
    <property type="entry name" value="CAP_GLY"/>
    <property type="match status" value="2"/>
</dbReference>
<feature type="compositionally biased region" description="Basic and acidic residues" evidence="8">
    <location>
        <begin position="1183"/>
        <end position="1196"/>
    </location>
</feature>
<dbReference type="Gene3D" id="1.10.287.1490">
    <property type="match status" value="1"/>
</dbReference>
<dbReference type="Pfam" id="PF16641">
    <property type="entry name" value="CLIP1_ZNF"/>
    <property type="match status" value="2"/>
</dbReference>
<evidence type="ECO:0000256" key="1">
    <source>
        <dbReference type="ARBA" id="ARBA00004245"/>
    </source>
</evidence>
<feature type="coiled-coil region" evidence="7">
    <location>
        <begin position="1229"/>
        <end position="1344"/>
    </location>
</feature>
<feature type="coiled-coil region" evidence="7">
    <location>
        <begin position="334"/>
        <end position="368"/>
    </location>
</feature>
<dbReference type="Pfam" id="PF01302">
    <property type="entry name" value="CAP_GLY"/>
    <property type="match status" value="2"/>
</dbReference>
<keyword evidence="2" id="KW-0963">Cytoplasm</keyword>
<comment type="subcellular location">
    <subcellularLocation>
        <location evidence="1">Cytoplasm</location>
        <location evidence="1">Cytoskeleton</location>
    </subcellularLocation>
</comment>
<reference evidence="11" key="1">
    <citation type="submission" date="2024-02" db="UniProtKB">
        <authorList>
            <consortium name="WormBaseParasite"/>
        </authorList>
    </citation>
    <scope>IDENTIFICATION</scope>
</reference>
<evidence type="ECO:0000256" key="2">
    <source>
        <dbReference type="ARBA" id="ARBA00022490"/>
    </source>
</evidence>
<dbReference type="PANTHER" id="PTHR18916:SF93">
    <property type="entry name" value="RESTIN HOMOLOG"/>
    <property type="match status" value="1"/>
</dbReference>
<dbReference type="PROSITE" id="PS00845">
    <property type="entry name" value="CAP_GLY_1"/>
    <property type="match status" value="2"/>
</dbReference>
<evidence type="ECO:0000259" key="9">
    <source>
        <dbReference type="PROSITE" id="PS50245"/>
    </source>
</evidence>
<organism evidence="10 11">
    <name type="scientific">Mesorhabditis belari</name>
    <dbReference type="NCBI Taxonomy" id="2138241"/>
    <lineage>
        <taxon>Eukaryota</taxon>
        <taxon>Metazoa</taxon>
        <taxon>Ecdysozoa</taxon>
        <taxon>Nematoda</taxon>
        <taxon>Chromadorea</taxon>
        <taxon>Rhabditida</taxon>
        <taxon>Rhabditina</taxon>
        <taxon>Rhabditomorpha</taxon>
        <taxon>Rhabditoidea</taxon>
        <taxon>Rhabditidae</taxon>
        <taxon>Mesorhabditinae</taxon>
        <taxon>Mesorhabditis</taxon>
    </lineage>
</organism>
<dbReference type="InterPro" id="IPR036859">
    <property type="entry name" value="CAP-Gly_dom_sf"/>
</dbReference>
<feature type="region of interest" description="Disordered" evidence="8">
    <location>
        <begin position="1485"/>
        <end position="1513"/>
    </location>
</feature>
<dbReference type="InterPro" id="IPR032108">
    <property type="entry name" value="CLIP1_ZNF"/>
</dbReference>
<evidence type="ECO:0000256" key="4">
    <source>
        <dbReference type="ARBA" id="ARBA00022737"/>
    </source>
</evidence>
<keyword evidence="6" id="KW-0206">Cytoskeleton</keyword>
<evidence type="ECO:0000256" key="7">
    <source>
        <dbReference type="SAM" id="Coils"/>
    </source>
</evidence>
<feature type="compositionally biased region" description="Basic and acidic residues" evidence="8">
    <location>
        <begin position="525"/>
        <end position="538"/>
    </location>
</feature>
<feature type="domain" description="CAP-Gly" evidence="9">
    <location>
        <begin position="223"/>
        <end position="265"/>
    </location>
</feature>
<dbReference type="Proteomes" id="UP000887575">
    <property type="component" value="Unassembled WGS sequence"/>
</dbReference>
<feature type="coiled-coil region" evidence="7">
    <location>
        <begin position="1373"/>
        <end position="1433"/>
    </location>
</feature>
<feature type="coiled-coil region" evidence="7">
    <location>
        <begin position="763"/>
        <end position="875"/>
    </location>
</feature>
<evidence type="ECO:0000256" key="3">
    <source>
        <dbReference type="ARBA" id="ARBA00022701"/>
    </source>
</evidence>
<keyword evidence="5 7" id="KW-0175">Coiled coil</keyword>
<feature type="domain" description="CAP-Gly" evidence="9">
    <location>
        <begin position="137"/>
        <end position="179"/>
    </location>
</feature>
<protein>
    <submittedName>
        <fullName evidence="11">CAP-Gly domain-containing protein</fullName>
    </submittedName>
</protein>
<keyword evidence="10" id="KW-1185">Reference proteome</keyword>
<feature type="region of interest" description="Disordered" evidence="8">
    <location>
        <begin position="525"/>
        <end position="546"/>
    </location>
</feature>
<dbReference type="PROSITE" id="PS50245">
    <property type="entry name" value="CAP_GLY_2"/>
    <property type="match status" value="2"/>
</dbReference>
<dbReference type="SUPFAM" id="SSF74924">
    <property type="entry name" value="Cap-Gly domain"/>
    <property type="match status" value="2"/>
</dbReference>
<evidence type="ECO:0000256" key="6">
    <source>
        <dbReference type="ARBA" id="ARBA00023212"/>
    </source>
</evidence>
<accession>A0AAF3ERX9</accession>
<dbReference type="WBParaSite" id="MBELARI_LOCUS16774.1">
    <property type="protein sequence ID" value="MBELARI_LOCUS16774.1"/>
    <property type="gene ID" value="MBELARI_LOCUS16774"/>
</dbReference>
<sequence length="1546" mass="174165">MTETEIDTTCVHPFLTSLGTCRMGKCADPRAACIFSLAANQHICCAPRPGAIQPICPSWNTPLLPMLCDPTQPVDEQYHYFIYPPKFRRKREMSHLRRTESRESILSSASNASRIGNFEIGDRVEIENRAATIAFIGNTQFAQGEWIGLILDEATGKNDGSLQGIRYFECDPNYGLFCKAGKLKRVAPTPSEPTSPHAAEFGFDVGDKVNVAGGKLGTVRFLDVTKFATGVWAGIELDQPNGKNDGSVQGVSYFECKPMYGLFVPAAKTELVQSKMLMTRHTKSSLLRYQQKRMGGSRESLSSVGASSLASSRIGTVRRPQFAMKPTPPPEGTVHALQEALREKEKHLEQMMQEREMEKMEMARILQRQESTDSSAQRDQLKLVTDALKTTIAEREKKIEELLFSIDELKVDRETVNEELEEARKQLEVFTENMLLTANATNQEQEALMQLNSRLNQELTNSTRLATELDASKRKLAEIEKQREEQTKEFEKITSENTNLQAELSKNKEALGVSDEFEKETTTLREQLSNEKKSKESFESQLSESKSQLDALNKDLLAKRDKHEKLLSEASTLQVDTENLRKKLEAEKAEIEQKNSALSEEVTALRTAIEVAQNERKTADEASAKQVEAIKAELKQMGQQLETGSDTQKALVKMSEEKMQIEADREKITSELKLTMEQMTTLKKDHQSTVERMQKALEETQMRLTTLEKEHDVKSAEHAKFHADHVGLQAELSSTKDQLVAAGEFEKEALALRTDLQNEKSIHQGVQQQLKEAHDKLESLDKDLSMKRDEHEKLLSLSTSLQEEFEKRKMGFEAEKSEIEQKNSTLAKEISALRLEIQAAQNEKILADEANSKQIDALKAELKQMGQQLETGSDAQQALVRMSEEKLEIEADRTKISNDLKLSVGQLEILKNEHQSTVKRMQATMDENQTKLAALEKELAVKGGEHEKLQVSNVALQTELSSIKEQLSAAGEFEKEAATLRTELQTEKLAKEGVQSQLKEANEELNAIDMKLQTKSTEWEELSSENAKLQAELSTTREQLVVAAEFEKEVLTLRTDLQTEKSTKESAQEQLKETSDKLTALENELFIQRTEHEKISSEMALLQEELEKTKTTAEAEKGESEQKCSSLANEVALLRAEMETSQNERNASEQSKLKEVDSLKSELKQMAEQLAIGSDTQKALAKMSEEKKQSDAEREKISNELQLNVSQLAALRSEHQSVTQTHDEVTSELAQTQQSLATITGKLEDKERELQKQTVNEQEIRKNLDEARAEAENLKATSETEINRLEREAATLRSQVECSGQSNEQVSVELSSAASQVSQLSSEKTQLQSEMETLRVELTRLQMVETEVKQRENDAENKVKLLFELDEAWKQKEARFVERIDELEAKVESEKRRTASDEVTTLQQQVDFLNSIIATMQKKNDTLEKENKKMKETGYSGLEDDFGSLTVKKAAKVAPRKYCDICEIFDAHETEDCPTQSSMIDEFREHSHNSTGSSWPGVSATEPDRKTPVKKVIPPERPYCEQCEVFGHTKGNGCPSGKSPKVDYTF</sequence>
<evidence type="ECO:0000313" key="10">
    <source>
        <dbReference type="Proteomes" id="UP000887575"/>
    </source>
</evidence>
<dbReference type="Gene3D" id="2.30.30.190">
    <property type="entry name" value="CAP Gly-rich-like domain"/>
    <property type="match status" value="2"/>
</dbReference>